<keyword evidence="2" id="KW-0732">Signal</keyword>
<evidence type="ECO:0000313" key="4">
    <source>
        <dbReference type="Proteomes" id="UP000314294"/>
    </source>
</evidence>
<proteinExistence type="predicted"/>
<accession>A0A4Z2HQG0</accession>
<feature type="chain" id="PRO_5021433647" evidence="2">
    <location>
        <begin position="27"/>
        <end position="154"/>
    </location>
</feature>
<dbReference type="EMBL" id="SRLO01000197">
    <property type="protein sequence ID" value="TNN67870.1"/>
    <property type="molecule type" value="Genomic_DNA"/>
</dbReference>
<protein>
    <submittedName>
        <fullName evidence="3">Uncharacterized protein</fullName>
    </submittedName>
</protein>
<feature type="signal peptide" evidence="2">
    <location>
        <begin position="1"/>
        <end position="26"/>
    </location>
</feature>
<feature type="compositionally biased region" description="Basic and acidic residues" evidence="1">
    <location>
        <begin position="50"/>
        <end position="67"/>
    </location>
</feature>
<sequence length="154" mass="16725">MIRPLAIDILFLCFLPHTLFLRGVEGFGRLMPGRTLNGMTLRAEAAGGEQNEKARQHDGHVNLTDKGRDWPAAVQAQDKKLDIAALKKSGLSDKVPAVAATEDPLRLEVAFVCELPEPLRGGATTVPTWSSLYSRSEFHARQLAPDSVAPTSPL</sequence>
<name>A0A4Z2HQG0_9TELE</name>
<feature type="region of interest" description="Disordered" evidence="1">
    <location>
        <begin position="47"/>
        <end position="67"/>
    </location>
</feature>
<gene>
    <name evidence="3" type="ORF">EYF80_021839</name>
</gene>
<evidence type="ECO:0000313" key="3">
    <source>
        <dbReference type="EMBL" id="TNN67870.1"/>
    </source>
</evidence>
<organism evidence="3 4">
    <name type="scientific">Liparis tanakae</name>
    <name type="common">Tanaka's snailfish</name>
    <dbReference type="NCBI Taxonomy" id="230148"/>
    <lineage>
        <taxon>Eukaryota</taxon>
        <taxon>Metazoa</taxon>
        <taxon>Chordata</taxon>
        <taxon>Craniata</taxon>
        <taxon>Vertebrata</taxon>
        <taxon>Euteleostomi</taxon>
        <taxon>Actinopterygii</taxon>
        <taxon>Neopterygii</taxon>
        <taxon>Teleostei</taxon>
        <taxon>Neoteleostei</taxon>
        <taxon>Acanthomorphata</taxon>
        <taxon>Eupercaria</taxon>
        <taxon>Perciformes</taxon>
        <taxon>Cottioidei</taxon>
        <taxon>Cottales</taxon>
        <taxon>Liparidae</taxon>
        <taxon>Liparis</taxon>
    </lineage>
</organism>
<reference evidence="3 4" key="1">
    <citation type="submission" date="2019-03" db="EMBL/GenBank/DDBJ databases">
        <title>First draft genome of Liparis tanakae, snailfish: a comprehensive survey of snailfish specific genes.</title>
        <authorList>
            <person name="Kim W."/>
            <person name="Song I."/>
            <person name="Jeong J.-H."/>
            <person name="Kim D."/>
            <person name="Kim S."/>
            <person name="Ryu S."/>
            <person name="Song J.Y."/>
            <person name="Lee S.K."/>
        </authorList>
    </citation>
    <scope>NUCLEOTIDE SEQUENCE [LARGE SCALE GENOMIC DNA]</scope>
    <source>
        <tissue evidence="3">Muscle</tissue>
    </source>
</reference>
<keyword evidence="4" id="KW-1185">Reference proteome</keyword>
<comment type="caution">
    <text evidence="3">The sequence shown here is derived from an EMBL/GenBank/DDBJ whole genome shotgun (WGS) entry which is preliminary data.</text>
</comment>
<evidence type="ECO:0000256" key="2">
    <source>
        <dbReference type="SAM" id="SignalP"/>
    </source>
</evidence>
<dbReference type="Proteomes" id="UP000314294">
    <property type="component" value="Unassembled WGS sequence"/>
</dbReference>
<evidence type="ECO:0000256" key="1">
    <source>
        <dbReference type="SAM" id="MobiDB-lite"/>
    </source>
</evidence>
<dbReference type="AlphaFoldDB" id="A0A4Z2HQG0"/>